<accession>A0ABW6J2S8</accession>
<dbReference type="SUPFAM" id="SSF52540">
    <property type="entry name" value="P-loop containing nucleoside triphosphate hydrolases"/>
    <property type="match status" value="1"/>
</dbReference>
<dbReference type="Pfam" id="PF13365">
    <property type="entry name" value="Trypsin_2"/>
    <property type="match status" value="1"/>
</dbReference>
<dbReference type="SUPFAM" id="SSF50494">
    <property type="entry name" value="Trypsin-like serine proteases"/>
    <property type="match status" value="1"/>
</dbReference>
<dbReference type="InterPro" id="IPR027417">
    <property type="entry name" value="P-loop_NTPase"/>
</dbReference>
<feature type="compositionally biased region" description="Basic and acidic residues" evidence="1">
    <location>
        <begin position="811"/>
        <end position="860"/>
    </location>
</feature>
<feature type="compositionally biased region" description="Low complexity" evidence="1">
    <location>
        <begin position="626"/>
        <end position="647"/>
    </location>
</feature>
<dbReference type="EMBL" id="JBHTRV010000031">
    <property type="protein sequence ID" value="MFE5984238.1"/>
    <property type="molecule type" value="Genomic_DNA"/>
</dbReference>
<feature type="compositionally biased region" description="Pro residues" evidence="1">
    <location>
        <begin position="648"/>
        <end position="668"/>
    </location>
</feature>
<dbReference type="Gene3D" id="2.40.10.120">
    <property type="match status" value="1"/>
</dbReference>
<keyword evidence="3" id="KW-1185">Reference proteome</keyword>
<dbReference type="RefSeq" id="WP_386254646.1">
    <property type="nucleotide sequence ID" value="NZ_JBHTRV010000031.1"/>
</dbReference>
<name>A0ABW6J2S8_STRWE</name>
<dbReference type="InterPro" id="IPR009003">
    <property type="entry name" value="Peptidase_S1_PA"/>
</dbReference>
<comment type="caution">
    <text evidence="2">The sequence shown here is derived from an EMBL/GenBank/DDBJ whole genome shotgun (WGS) entry which is preliminary data.</text>
</comment>
<feature type="region of interest" description="Disordered" evidence="1">
    <location>
        <begin position="811"/>
        <end position="871"/>
    </location>
</feature>
<feature type="compositionally biased region" description="Pro residues" evidence="1">
    <location>
        <begin position="613"/>
        <end position="625"/>
    </location>
</feature>
<organism evidence="2 3">
    <name type="scientific">Streptomyces wedmorensis</name>
    <dbReference type="NCBI Taxonomy" id="43759"/>
    <lineage>
        <taxon>Bacteria</taxon>
        <taxon>Bacillati</taxon>
        <taxon>Actinomycetota</taxon>
        <taxon>Actinomycetes</taxon>
        <taxon>Kitasatosporales</taxon>
        <taxon>Streptomycetaceae</taxon>
        <taxon>Streptomyces</taxon>
    </lineage>
</organism>
<feature type="compositionally biased region" description="Low complexity" evidence="1">
    <location>
        <begin position="675"/>
        <end position="684"/>
    </location>
</feature>
<feature type="region of interest" description="Disordered" evidence="1">
    <location>
        <begin position="1268"/>
        <end position="1288"/>
    </location>
</feature>
<proteinExistence type="predicted"/>
<evidence type="ECO:0000313" key="2">
    <source>
        <dbReference type="EMBL" id="MFE5984238.1"/>
    </source>
</evidence>
<dbReference type="Proteomes" id="UP001600424">
    <property type="component" value="Unassembled WGS sequence"/>
</dbReference>
<evidence type="ECO:0000256" key="1">
    <source>
        <dbReference type="SAM" id="MobiDB-lite"/>
    </source>
</evidence>
<sequence length="1288" mass="134502">MGRGDLATLVRICDLAGRPRGTGFLADHHGTVVTSHEAVDGLSRVVLHAPGDRTWLAEAEAVTPLPESGLALVRTEGLGGRPLPLATRAEIEPGTYVRIAAHGWREARVLGPATVTYTATDRFHALDDALELAIGTEGAEALRLGGQAAGGPVLDTATGTVLAVLGTALHGDRQAAGYAVPLRSEGPLTALLRRNAATVPAYGPDLNLAGILELTATSTGPVGETGPWPEPVERPDCAREFARFTAGGAPVLALVGGPGTGRTTALASLCAHRARGEAPAPTVRLRGADLRADDHSLADAVGRALHQAGRIVAASGALGDTTTATPERAAALARDAGRPLLVVLDGPEEMPPRLAHRLADWTAATERWLRAHHARLVTACRPEHWEQAGALYGPDALHRPPGDPGDGPPAAVALGAYSETEARAVRRGYGLDETDLAEADARHPLALRLLAEVRAALPGGAPGRPGREEIFTAYLDLLCLRVAVRIAAGSPLLRGTAVRRLAARVTGQVHEAARRCLGPGHGLLDRASFEELFPWREGWASAVLTEGLLVPAGSGYRFAHEELADWVQAAHLDLDAALHSLVHRHHDAPPGPAAAHPGRRAAPAFTAAGAPAAPGPATTPGPPVVPATSAARTRPATQAPPTASAAPAGPPPQPGRSAPAGPPPPPAVVPRQRDGVPPAGAAGHPPVPPHRIGPVLQALLLLHRERGPAGLAPRLAALVESLARFADAGPDEDPGGDGPWWAARLLGESVRRLPDPRPYLPVLRLLADRIGARPGRRAAFAPFGPGFWQGLPLGDDERIDLLRRLVPADAPRDRADAPRGRADVPRDRADVPRDRADVPRGRADASRDPVDAAPTRERTAADPSAGPARDEERALEVVAGMLVADPRGVQPLLCRWFGDERPLPGPPGATVATAAQALLHTHRGSAVDDLCEALVATAHPLADGLLAALAEDEPSAVCRAVDRWAHDDGRPERRVAAAAYGQIVAGRADTSADRELLRYAALALLARPGDRALHGAALGLLIRDPHTRARHLPRALAEPQVPATALAEALGSHPEQVLGVFRTRLRGAGGEPAAALRALAEVDTPALARRIAALVRDYAGRHPEGAGHVAAFVDRRFEDGPAARAVLHPLVAGLIRGRPAPVRRALAPVLAAPGSGASRHLRAELLDVLLEHERYEAEAGEFTVLEALLAAAAEGAGGRSEPRTRDLTHRVGLLCARTPEGVQRFDQALARHCRELPAVAALLAGWTDAAPGDWAPLLGPEILRTLRNRGTSMPMPTDGRGHGSLRPA</sequence>
<protein>
    <submittedName>
        <fullName evidence="2">Trypsin-like peptidase domain-containing protein</fullName>
    </submittedName>
</protein>
<gene>
    <name evidence="2" type="ORF">ACFQ63_31650</name>
</gene>
<reference evidence="2 3" key="1">
    <citation type="submission" date="2024-09" db="EMBL/GenBank/DDBJ databases">
        <title>The Natural Products Discovery Center: Release of the First 8490 Sequenced Strains for Exploring Actinobacteria Biosynthetic Diversity.</title>
        <authorList>
            <person name="Kalkreuter E."/>
            <person name="Kautsar S.A."/>
            <person name="Yang D."/>
            <person name="Bader C.D."/>
            <person name="Teijaro C.N."/>
            <person name="Fluegel L."/>
            <person name="Davis C.M."/>
            <person name="Simpson J.R."/>
            <person name="Lauterbach L."/>
            <person name="Steele A.D."/>
            <person name="Gui C."/>
            <person name="Meng S."/>
            <person name="Li G."/>
            <person name="Viehrig K."/>
            <person name="Ye F."/>
            <person name="Su P."/>
            <person name="Kiefer A.F."/>
            <person name="Nichols A."/>
            <person name="Cepeda A.J."/>
            <person name="Yan W."/>
            <person name="Fan B."/>
            <person name="Jiang Y."/>
            <person name="Adhikari A."/>
            <person name="Zheng C.-J."/>
            <person name="Schuster L."/>
            <person name="Cowan T.M."/>
            <person name="Smanski M.J."/>
            <person name="Chevrette M.G."/>
            <person name="De Carvalho L.P.S."/>
            <person name="Shen B."/>
        </authorList>
    </citation>
    <scope>NUCLEOTIDE SEQUENCE [LARGE SCALE GENOMIC DNA]</scope>
    <source>
        <strain evidence="2 3">NPDC056472</strain>
    </source>
</reference>
<evidence type="ECO:0000313" key="3">
    <source>
        <dbReference type="Proteomes" id="UP001600424"/>
    </source>
</evidence>
<feature type="region of interest" description="Disordered" evidence="1">
    <location>
        <begin position="607"/>
        <end position="690"/>
    </location>
</feature>